<feature type="transmembrane region" description="Helical" evidence="1">
    <location>
        <begin position="54"/>
        <end position="74"/>
    </location>
</feature>
<organism evidence="2 3">
    <name type="scientific">Linnemannia elongata AG-77</name>
    <dbReference type="NCBI Taxonomy" id="1314771"/>
    <lineage>
        <taxon>Eukaryota</taxon>
        <taxon>Fungi</taxon>
        <taxon>Fungi incertae sedis</taxon>
        <taxon>Mucoromycota</taxon>
        <taxon>Mortierellomycotina</taxon>
        <taxon>Mortierellomycetes</taxon>
        <taxon>Mortierellales</taxon>
        <taxon>Mortierellaceae</taxon>
        <taxon>Linnemannia</taxon>
    </lineage>
</organism>
<sequence length="112" mass="13656">MQDSISFHTHRVFAFAYFCLFELTKCLRSCRDMHAQVERERDKAKQRENGKTKVFLFSSFWFLYKCNCSLRFFLLFSSPSFWFLYKCNCSLRFFLLFSSRKKSSRKKSEERS</sequence>
<proteinExistence type="predicted"/>
<reference evidence="2 3" key="1">
    <citation type="submission" date="2016-05" db="EMBL/GenBank/DDBJ databases">
        <title>Genome sequencing reveals origins of a unique bacterial endosymbiosis in the earliest lineages of terrestrial Fungi.</title>
        <authorList>
            <consortium name="DOE Joint Genome Institute"/>
            <person name="Uehling J."/>
            <person name="Gryganskyi A."/>
            <person name="Hameed K."/>
            <person name="Tschaplinski T."/>
            <person name="Misztal P."/>
            <person name="Wu S."/>
            <person name="Desiro A."/>
            <person name="Vande Pol N."/>
            <person name="Du Z.-Y."/>
            <person name="Zienkiewicz A."/>
            <person name="Zienkiewicz K."/>
            <person name="Morin E."/>
            <person name="Tisserant E."/>
            <person name="Splivallo R."/>
            <person name="Hainaut M."/>
            <person name="Henrissat B."/>
            <person name="Ohm R."/>
            <person name="Kuo A."/>
            <person name="Yan J."/>
            <person name="Lipzen A."/>
            <person name="Nolan M."/>
            <person name="Labutti K."/>
            <person name="Barry K."/>
            <person name="Goldstein A."/>
            <person name="Labbe J."/>
            <person name="Schadt C."/>
            <person name="Tuskan G."/>
            <person name="Grigoriev I."/>
            <person name="Martin F."/>
            <person name="Vilgalys R."/>
            <person name="Bonito G."/>
        </authorList>
    </citation>
    <scope>NUCLEOTIDE SEQUENCE [LARGE SCALE GENOMIC DNA]</scope>
    <source>
        <strain evidence="2 3">AG-77</strain>
    </source>
</reference>
<keyword evidence="3" id="KW-1185">Reference proteome</keyword>
<gene>
    <name evidence="2" type="ORF">K457DRAFT_1075987</name>
</gene>
<evidence type="ECO:0008006" key="4">
    <source>
        <dbReference type="Google" id="ProtNLM"/>
    </source>
</evidence>
<name>A0A197K731_9FUNG</name>
<keyword evidence="1" id="KW-0472">Membrane</keyword>
<keyword evidence="1" id="KW-0812">Transmembrane</keyword>
<dbReference type="Proteomes" id="UP000078512">
    <property type="component" value="Unassembled WGS sequence"/>
</dbReference>
<evidence type="ECO:0000313" key="3">
    <source>
        <dbReference type="Proteomes" id="UP000078512"/>
    </source>
</evidence>
<accession>A0A197K731</accession>
<evidence type="ECO:0000313" key="2">
    <source>
        <dbReference type="EMBL" id="OAQ33477.1"/>
    </source>
</evidence>
<protein>
    <recommendedName>
        <fullName evidence="4">Transmembrane protein</fullName>
    </recommendedName>
</protein>
<keyword evidence="1" id="KW-1133">Transmembrane helix</keyword>
<evidence type="ECO:0000256" key="1">
    <source>
        <dbReference type="SAM" id="Phobius"/>
    </source>
</evidence>
<dbReference type="EMBL" id="KV442021">
    <property type="protein sequence ID" value="OAQ33477.1"/>
    <property type="molecule type" value="Genomic_DNA"/>
</dbReference>
<dbReference type="AlphaFoldDB" id="A0A197K731"/>